<sequence length="155" mass="17117">MTEQSPDHAPAATPTQKLRDQLSAFRFNEELTPSLRRSPRNHSRFVKFEEEDTSLPTLVSDTAPPTSKKRARSALTPAVDDVPSRGSSPKKRRSESVPAKQKRKEKPSVAPPEKYAHLKDLTDHLGEGADALNGEHNSASHLSMLLIPGRTAPFF</sequence>
<evidence type="ECO:0000256" key="1">
    <source>
        <dbReference type="SAM" id="MobiDB-lite"/>
    </source>
</evidence>
<evidence type="ECO:0000313" key="2">
    <source>
        <dbReference type="EMBL" id="VWO99215.1"/>
    </source>
</evidence>
<feature type="compositionally biased region" description="Basic and acidic residues" evidence="1">
    <location>
        <begin position="114"/>
        <end position="127"/>
    </location>
</feature>
<proteinExistence type="predicted"/>
<protein>
    <submittedName>
        <fullName evidence="2">Zn(2)-C6 fungal-type domain-containing protein</fullName>
    </submittedName>
</protein>
<feature type="region of interest" description="Disordered" evidence="1">
    <location>
        <begin position="1"/>
        <end position="132"/>
    </location>
</feature>
<accession>A0A5K1K0J1</accession>
<reference evidence="2" key="1">
    <citation type="submission" date="2019-10" db="EMBL/GenBank/DDBJ databases">
        <authorList>
            <person name="Nor Muhammad N."/>
        </authorList>
    </citation>
    <scope>NUCLEOTIDE SEQUENCE</scope>
</reference>
<feature type="compositionally biased region" description="Polar residues" evidence="1">
    <location>
        <begin position="54"/>
        <end position="65"/>
    </location>
</feature>
<name>A0A5K1K0J1_9APHY</name>
<dbReference type="EMBL" id="LR727480">
    <property type="protein sequence ID" value="VWO99215.1"/>
    <property type="molecule type" value="Genomic_DNA"/>
</dbReference>
<dbReference type="AlphaFoldDB" id="A0A5K1K0J1"/>
<organism evidence="2">
    <name type="scientific">Ganoderma boninense</name>
    <dbReference type="NCBI Taxonomy" id="34458"/>
    <lineage>
        <taxon>Eukaryota</taxon>
        <taxon>Fungi</taxon>
        <taxon>Dikarya</taxon>
        <taxon>Basidiomycota</taxon>
        <taxon>Agaricomycotina</taxon>
        <taxon>Agaricomycetes</taxon>
        <taxon>Polyporales</taxon>
        <taxon>Polyporaceae</taxon>
        <taxon>Ganoderma</taxon>
    </lineage>
</organism>
<gene>
    <name evidence="2" type="primary">I1RNU2</name>
</gene>